<proteinExistence type="predicted"/>
<evidence type="ECO:0000256" key="7">
    <source>
        <dbReference type="ARBA" id="ARBA00023136"/>
    </source>
</evidence>
<feature type="transmembrane region" description="Helical" evidence="9">
    <location>
        <begin position="107"/>
        <end position="130"/>
    </location>
</feature>
<organism evidence="11 12">
    <name type="scientific">Paracoccus liaowanqingii</name>
    <dbReference type="NCBI Taxonomy" id="2560053"/>
    <lineage>
        <taxon>Bacteria</taxon>
        <taxon>Pseudomonadati</taxon>
        <taxon>Pseudomonadota</taxon>
        <taxon>Alphaproteobacteria</taxon>
        <taxon>Rhodobacterales</taxon>
        <taxon>Paracoccaceae</taxon>
        <taxon>Paracoccus</taxon>
    </lineage>
</organism>
<dbReference type="InterPro" id="IPR035906">
    <property type="entry name" value="MetI-like_sf"/>
</dbReference>
<dbReference type="PROSITE" id="PS50928">
    <property type="entry name" value="ABC_TM1"/>
    <property type="match status" value="1"/>
</dbReference>
<keyword evidence="6" id="KW-0764">Sulfate transport</keyword>
<feature type="transmembrane region" description="Helical" evidence="9">
    <location>
        <begin position="254"/>
        <end position="278"/>
    </location>
</feature>
<protein>
    <submittedName>
        <fullName evidence="11">Sulfate ABC transporter permease subunit CysW</fullName>
    </submittedName>
</protein>
<dbReference type="InterPro" id="IPR011866">
    <property type="entry name" value="CysW_permease"/>
</dbReference>
<dbReference type="Pfam" id="PF00528">
    <property type="entry name" value="BPD_transp_1"/>
    <property type="match status" value="1"/>
</dbReference>
<feature type="transmembrane region" description="Helical" evidence="9">
    <location>
        <begin position="208"/>
        <end position="234"/>
    </location>
</feature>
<comment type="subunit">
    <text evidence="2">The complex is composed of two ATP-binding proteins (CysA), two transmembrane proteins (CysT and CysW) and a solute-binding protein (CysP).</text>
</comment>
<dbReference type="PANTHER" id="PTHR30406:SF9">
    <property type="entry name" value="SULFATE TRANSPORT SYSTEM PERMEASE PROTEIN CYSW"/>
    <property type="match status" value="1"/>
</dbReference>
<evidence type="ECO:0000313" key="12">
    <source>
        <dbReference type="Proteomes" id="UP000297972"/>
    </source>
</evidence>
<gene>
    <name evidence="11" type="primary">cysW</name>
    <name evidence="11" type="ORF">E4L95_14300</name>
</gene>
<dbReference type="RefSeq" id="WP_135818177.1">
    <property type="nucleotide sequence ID" value="NZ_SRPG01000147.1"/>
</dbReference>
<feature type="domain" description="ABC transmembrane type-1" evidence="10">
    <location>
        <begin position="72"/>
        <end position="276"/>
    </location>
</feature>
<reference evidence="11 12" key="1">
    <citation type="submission" date="2019-03" db="EMBL/GenBank/DDBJ databases">
        <authorList>
            <person name="Li J."/>
        </authorList>
    </citation>
    <scope>NUCLEOTIDE SEQUENCE [LARGE SCALE GENOMIC DNA]</scope>
    <source>
        <strain evidence="11 12">3058</strain>
    </source>
</reference>
<keyword evidence="7 9" id="KW-0472">Membrane</keyword>
<evidence type="ECO:0000256" key="5">
    <source>
        <dbReference type="ARBA" id="ARBA00022989"/>
    </source>
</evidence>
<dbReference type="GO" id="GO:0005886">
    <property type="term" value="C:plasma membrane"/>
    <property type="evidence" value="ECO:0007669"/>
    <property type="project" value="UniProtKB-SubCell"/>
</dbReference>
<feature type="transmembrane region" description="Helical" evidence="9">
    <location>
        <begin position="69"/>
        <end position="95"/>
    </location>
</feature>
<evidence type="ECO:0000259" key="10">
    <source>
        <dbReference type="PROSITE" id="PS50928"/>
    </source>
</evidence>
<dbReference type="Proteomes" id="UP000297972">
    <property type="component" value="Unassembled WGS sequence"/>
</dbReference>
<keyword evidence="4 9" id="KW-0812">Transmembrane</keyword>
<keyword evidence="5 9" id="KW-1133">Transmembrane helix</keyword>
<evidence type="ECO:0000256" key="3">
    <source>
        <dbReference type="ARBA" id="ARBA00022448"/>
    </source>
</evidence>
<comment type="caution">
    <text evidence="11">The sequence shown here is derived from an EMBL/GenBank/DDBJ whole genome shotgun (WGS) entry which is preliminary data.</text>
</comment>
<dbReference type="OrthoDB" id="9774448at2"/>
<name>A0A4Z1BTP0_9RHOB</name>
<dbReference type="InterPro" id="IPR005667">
    <property type="entry name" value="Sulph_transpt2"/>
</dbReference>
<evidence type="ECO:0000313" key="11">
    <source>
        <dbReference type="EMBL" id="TGN56241.1"/>
    </source>
</evidence>
<dbReference type="NCBIfam" id="TIGR02140">
    <property type="entry name" value="permease_CysW"/>
    <property type="match status" value="1"/>
</dbReference>
<evidence type="ECO:0000256" key="6">
    <source>
        <dbReference type="ARBA" id="ARBA00023032"/>
    </source>
</evidence>
<evidence type="ECO:0000256" key="8">
    <source>
        <dbReference type="ARBA" id="ARBA00025323"/>
    </source>
</evidence>
<feature type="transmembrane region" description="Helical" evidence="9">
    <location>
        <begin position="28"/>
        <end position="49"/>
    </location>
</feature>
<dbReference type="GO" id="GO:0015419">
    <property type="term" value="F:ABC-type sulfate transporter activity"/>
    <property type="evidence" value="ECO:0007669"/>
    <property type="project" value="InterPro"/>
</dbReference>
<dbReference type="NCBIfam" id="TIGR00969">
    <property type="entry name" value="3a0106s02"/>
    <property type="match status" value="1"/>
</dbReference>
<dbReference type="PANTHER" id="PTHR30406">
    <property type="entry name" value="SULFATE TRANSPORT SYSTEM PERMEASE PROTEIN"/>
    <property type="match status" value="1"/>
</dbReference>
<dbReference type="Gene3D" id="1.10.3720.10">
    <property type="entry name" value="MetI-like"/>
    <property type="match status" value="1"/>
</dbReference>
<comment type="subcellular location">
    <subcellularLocation>
        <location evidence="1">Cell membrane</location>
        <topology evidence="1">Multi-pass membrane protein</topology>
    </subcellularLocation>
</comment>
<evidence type="ECO:0000256" key="1">
    <source>
        <dbReference type="ARBA" id="ARBA00004651"/>
    </source>
</evidence>
<evidence type="ECO:0000256" key="2">
    <source>
        <dbReference type="ARBA" id="ARBA00011779"/>
    </source>
</evidence>
<evidence type="ECO:0000256" key="9">
    <source>
        <dbReference type="SAM" id="Phobius"/>
    </source>
</evidence>
<keyword evidence="12" id="KW-1185">Reference proteome</keyword>
<comment type="function">
    <text evidence="8">Part of the ABC transporter complex CysAWTP (TC 3.A.1.6.1) involved in sulfate/thiosulfate import. Probably responsible for the translocation of the substrate across the membrane.</text>
</comment>
<evidence type="ECO:0000256" key="4">
    <source>
        <dbReference type="ARBA" id="ARBA00022692"/>
    </source>
</evidence>
<sequence length="283" mass="29912">MSAPDMIAPGSAATGHGRPARTRGARALIALAVLLTLLIVVAPLAYIFARAFSEGWRVYASNILDPATLHAIWLTSLVAVIVVPLNIAFGIAAAWAVAKHRFPGRGILVTMIEIPFSISPIIAGICYLLLYGRQGLLGPWLGDLDLQVMFALPGIVLVTMFVTAPFVAREVLPLMQAQGTAQEEAAVTLGASGWQVFRRVTLPNIRWALLYGAVLCTARAVGEFGGVSVVSGNIRSQTNTLPLHVELLFNDLNAVGAFAAASTLTLLALVALALKAVLEARRG</sequence>
<dbReference type="EMBL" id="SRPG01000147">
    <property type="protein sequence ID" value="TGN56241.1"/>
    <property type="molecule type" value="Genomic_DNA"/>
</dbReference>
<accession>A0A4Z1BTP0</accession>
<dbReference type="AlphaFoldDB" id="A0A4Z1BTP0"/>
<keyword evidence="3" id="KW-0813">Transport</keyword>
<dbReference type="InterPro" id="IPR000515">
    <property type="entry name" value="MetI-like"/>
</dbReference>
<feature type="transmembrane region" description="Helical" evidence="9">
    <location>
        <begin position="150"/>
        <end position="168"/>
    </location>
</feature>
<dbReference type="SUPFAM" id="SSF161098">
    <property type="entry name" value="MetI-like"/>
    <property type="match status" value="1"/>
</dbReference>
<dbReference type="CDD" id="cd06261">
    <property type="entry name" value="TM_PBP2"/>
    <property type="match status" value="1"/>
</dbReference>